<sequence>MKENSHRPESQLVIDAKKRRALSKEEVAENDEFLDKLKKFAESKIDSRSVEFINEQYEKFSTLLQHGRLLIKRGDSIDSQLSKAIFEGVSAIAREINVELQTLRNQIIDDAIAEYPDRIDENRQVLEYEYLYRKNRSEGLPEPYRDLNDIVNQVLKEKLPFADTISDDETIIGIKR</sequence>
<protein>
    <submittedName>
        <fullName evidence="1">Uncharacterized protein</fullName>
    </submittedName>
</protein>
<accession>A0A0G0VJQ0</accession>
<proteinExistence type="predicted"/>
<organism evidence="1 2">
    <name type="scientific">Candidatus Uhrbacteria bacterium GW2011_GWC1_41_20</name>
    <dbReference type="NCBI Taxonomy" id="1618983"/>
    <lineage>
        <taxon>Bacteria</taxon>
        <taxon>Candidatus Uhriibacteriota</taxon>
    </lineage>
</organism>
<reference evidence="1 2" key="1">
    <citation type="journal article" date="2015" name="Nature">
        <title>rRNA introns, odd ribosomes, and small enigmatic genomes across a large radiation of phyla.</title>
        <authorList>
            <person name="Brown C.T."/>
            <person name="Hug L.A."/>
            <person name="Thomas B.C."/>
            <person name="Sharon I."/>
            <person name="Castelle C.J."/>
            <person name="Singh A."/>
            <person name="Wilkins M.J."/>
            <person name="Williams K.H."/>
            <person name="Banfield J.F."/>
        </authorList>
    </citation>
    <scope>NUCLEOTIDE SEQUENCE [LARGE SCALE GENOMIC DNA]</scope>
</reference>
<name>A0A0G0VJQ0_9BACT</name>
<dbReference type="AlphaFoldDB" id="A0A0G0VJQ0"/>
<evidence type="ECO:0000313" key="2">
    <source>
        <dbReference type="Proteomes" id="UP000033930"/>
    </source>
</evidence>
<dbReference type="EMBL" id="LCAW01000002">
    <property type="protein sequence ID" value="KKR99836.1"/>
    <property type="molecule type" value="Genomic_DNA"/>
</dbReference>
<comment type="caution">
    <text evidence="1">The sequence shown here is derived from an EMBL/GenBank/DDBJ whole genome shotgun (WGS) entry which is preliminary data.</text>
</comment>
<gene>
    <name evidence="1" type="ORF">UU50_C0002G0018</name>
</gene>
<dbReference type="Proteomes" id="UP000033930">
    <property type="component" value="Unassembled WGS sequence"/>
</dbReference>
<evidence type="ECO:0000313" key="1">
    <source>
        <dbReference type="EMBL" id="KKR99836.1"/>
    </source>
</evidence>